<comment type="caution">
    <text evidence="2">The sequence shown here is derived from an EMBL/GenBank/DDBJ whole genome shotgun (WGS) entry which is preliminary data.</text>
</comment>
<organism evidence="2 3">
    <name type="scientific">Pleurodeles waltl</name>
    <name type="common">Iberian ribbed newt</name>
    <dbReference type="NCBI Taxonomy" id="8319"/>
    <lineage>
        <taxon>Eukaryota</taxon>
        <taxon>Metazoa</taxon>
        <taxon>Chordata</taxon>
        <taxon>Craniata</taxon>
        <taxon>Vertebrata</taxon>
        <taxon>Euteleostomi</taxon>
        <taxon>Amphibia</taxon>
        <taxon>Batrachia</taxon>
        <taxon>Caudata</taxon>
        <taxon>Salamandroidea</taxon>
        <taxon>Salamandridae</taxon>
        <taxon>Pleurodelinae</taxon>
        <taxon>Pleurodeles</taxon>
    </lineage>
</organism>
<reference evidence="2" key="1">
    <citation type="journal article" date="2022" name="bioRxiv">
        <title>Sequencing and chromosome-scale assembly of the giantPleurodeles waltlgenome.</title>
        <authorList>
            <person name="Brown T."/>
            <person name="Elewa A."/>
            <person name="Iarovenko S."/>
            <person name="Subramanian E."/>
            <person name="Araus A.J."/>
            <person name="Petzold A."/>
            <person name="Susuki M."/>
            <person name="Suzuki K.-i.T."/>
            <person name="Hayashi T."/>
            <person name="Toyoda A."/>
            <person name="Oliveira C."/>
            <person name="Osipova E."/>
            <person name="Leigh N.D."/>
            <person name="Simon A."/>
            <person name="Yun M.H."/>
        </authorList>
    </citation>
    <scope>NUCLEOTIDE SEQUENCE</scope>
    <source>
        <strain evidence="2">20211129_DDA</strain>
        <tissue evidence="2">Liver</tissue>
    </source>
</reference>
<feature type="region of interest" description="Disordered" evidence="1">
    <location>
        <begin position="54"/>
        <end position="95"/>
    </location>
</feature>
<proteinExistence type="predicted"/>
<keyword evidence="3" id="KW-1185">Reference proteome</keyword>
<evidence type="ECO:0000313" key="3">
    <source>
        <dbReference type="Proteomes" id="UP001066276"/>
    </source>
</evidence>
<feature type="compositionally biased region" description="Pro residues" evidence="1">
    <location>
        <begin position="1"/>
        <end position="11"/>
    </location>
</feature>
<dbReference type="Proteomes" id="UP001066276">
    <property type="component" value="Chromosome 7"/>
</dbReference>
<dbReference type="AlphaFoldDB" id="A0AAV7PM62"/>
<dbReference type="EMBL" id="JANPWB010000011">
    <property type="protein sequence ID" value="KAJ1128334.1"/>
    <property type="molecule type" value="Genomic_DNA"/>
</dbReference>
<feature type="compositionally biased region" description="Basic and acidic residues" evidence="1">
    <location>
        <begin position="71"/>
        <end position="95"/>
    </location>
</feature>
<evidence type="ECO:0000256" key="1">
    <source>
        <dbReference type="SAM" id="MobiDB-lite"/>
    </source>
</evidence>
<protein>
    <submittedName>
        <fullName evidence="2">Uncharacterized protein</fullName>
    </submittedName>
</protein>
<accession>A0AAV7PM62</accession>
<evidence type="ECO:0000313" key="2">
    <source>
        <dbReference type="EMBL" id="KAJ1128334.1"/>
    </source>
</evidence>
<sequence>MTEAAPSPPDRYPQGTAESSMSECTLVRLDILNGDQSVQRGAEVRNRVARSVENKMRGNRIQENEGEEGETEVRRTEKENEGEERGIEVRRLKGE</sequence>
<feature type="region of interest" description="Disordered" evidence="1">
    <location>
        <begin position="1"/>
        <end position="21"/>
    </location>
</feature>
<name>A0AAV7PM62_PLEWA</name>
<gene>
    <name evidence="2" type="ORF">NDU88_006713</name>
</gene>
<feature type="compositionally biased region" description="Basic and acidic residues" evidence="1">
    <location>
        <begin position="54"/>
        <end position="63"/>
    </location>
</feature>